<dbReference type="SUPFAM" id="SSF111369">
    <property type="entry name" value="HlyD-like secretion proteins"/>
    <property type="match status" value="1"/>
</dbReference>
<protein>
    <submittedName>
        <fullName evidence="8">Efflux RND transporter periplasmic adaptor subunit</fullName>
    </submittedName>
</protein>
<dbReference type="InterPro" id="IPR058792">
    <property type="entry name" value="Beta-barrel_RND_2"/>
</dbReference>
<sequence length="368" mass="38523">MRFTTSSSSAPPRCGPSTTSTRSRAMSRISLALLLPLALAACSRGRAGVAPVHDAVAVRLAPVTIERIARPVSATGVLGPKEEVPLSFKVGGVIGRILVDEGQSVRAGDTLAALDLSEIDAGVTRARSAAEKAERDLTRAQRLYNDSVATLEQVQNAQTGRDVAAAELETATFNRRYAVIVAPAAGVILRRNAEPGQLVQSGTAILVFGSRSRGVVLRAALADRDVVRLQRGDRAAVHFDALPDEVLQGTVTEIAAAADPLTGTYRVEVMLPRAARLTSGLVGQVDIDPRADRPFSLVPIDAVLEADGSRATVFTLSADGTHAERRAVRIAFLAGDRVAVVSGLEGARSVVTDGAAYLDDGSAVKVRP</sequence>
<evidence type="ECO:0000256" key="2">
    <source>
        <dbReference type="ARBA" id="ARBA00009477"/>
    </source>
</evidence>
<keyword evidence="3" id="KW-0813">Transport</keyword>
<dbReference type="InterPro" id="IPR006143">
    <property type="entry name" value="RND_pump_MFP"/>
</dbReference>
<dbReference type="Gene3D" id="2.40.30.170">
    <property type="match status" value="1"/>
</dbReference>
<evidence type="ECO:0000256" key="4">
    <source>
        <dbReference type="SAM" id="MobiDB-lite"/>
    </source>
</evidence>
<dbReference type="AlphaFoldDB" id="A0A538SV37"/>
<dbReference type="PANTHER" id="PTHR30469:SF15">
    <property type="entry name" value="HLYD FAMILY OF SECRETION PROTEINS"/>
    <property type="match status" value="1"/>
</dbReference>
<dbReference type="Gene3D" id="2.40.420.20">
    <property type="match status" value="1"/>
</dbReference>
<feature type="domain" description="Multidrug resistance protein MdtA-like C-terminal permuted SH3" evidence="7">
    <location>
        <begin position="297"/>
        <end position="355"/>
    </location>
</feature>
<proteinExistence type="inferred from homology"/>
<dbReference type="Pfam" id="PF25954">
    <property type="entry name" value="Beta-barrel_RND_2"/>
    <property type="match status" value="1"/>
</dbReference>
<evidence type="ECO:0000256" key="3">
    <source>
        <dbReference type="ARBA" id="ARBA00022448"/>
    </source>
</evidence>
<dbReference type="NCBIfam" id="TIGR01730">
    <property type="entry name" value="RND_mfp"/>
    <property type="match status" value="1"/>
</dbReference>
<comment type="subcellular location">
    <subcellularLocation>
        <location evidence="1">Cell envelope</location>
    </subcellularLocation>
</comment>
<organism evidence="8 9">
    <name type="scientific">Eiseniibacteriota bacterium</name>
    <dbReference type="NCBI Taxonomy" id="2212470"/>
    <lineage>
        <taxon>Bacteria</taxon>
        <taxon>Candidatus Eiseniibacteriota</taxon>
    </lineage>
</organism>
<accession>A0A538SV37</accession>
<dbReference type="InterPro" id="IPR058625">
    <property type="entry name" value="MdtA-like_BSH"/>
</dbReference>
<dbReference type="Pfam" id="PF25917">
    <property type="entry name" value="BSH_RND"/>
    <property type="match status" value="1"/>
</dbReference>
<feature type="domain" description="CusB-like beta-barrel" evidence="6">
    <location>
        <begin position="217"/>
        <end position="288"/>
    </location>
</feature>
<evidence type="ECO:0000259" key="7">
    <source>
        <dbReference type="Pfam" id="PF25967"/>
    </source>
</evidence>
<comment type="caution">
    <text evidence="8">The sequence shown here is derived from an EMBL/GenBank/DDBJ whole genome shotgun (WGS) entry which is preliminary data.</text>
</comment>
<evidence type="ECO:0000256" key="1">
    <source>
        <dbReference type="ARBA" id="ARBA00004196"/>
    </source>
</evidence>
<evidence type="ECO:0000313" key="8">
    <source>
        <dbReference type="EMBL" id="TMQ55225.1"/>
    </source>
</evidence>
<dbReference type="Gene3D" id="2.40.50.100">
    <property type="match status" value="1"/>
</dbReference>
<dbReference type="InterPro" id="IPR058627">
    <property type="entry name" value="MdtA-like_C"/>
</dbReference>
<dbReference type="GO" id="GO:1990281">
    <property type="term" value="C:efflux pump complex"/>
    <property type="evidence" value="ECO:0007669"/>
    <property type="project" value="TreeGrafter"/>
</dbReference>
<evidence type="ECO:0000259" key="5">
    <source>
        <dbReference type="Pfam" id="PF25917"/>
    </source>
</evidence>
<evidence type="ECO:0000313" key="9">
    <source>
        <dbReference type="Proteomes" id="UP000319829"/>
    </source>
</evidence>
<feature type="compositionally biased region" description="Polar residues" evidence="4">
    <location>
        <begin position="1"/>
        <end position="10"/>
    </location>
</feature>
<dbReference type="EMBL" id="VBOU01000039">
    <property type="protein sequence ID" value="TMQ55225.1"/>
    <property type="molecule type" value="Genomic_DNA"/>
</dbReference>
<dbReference type="PANTHER" id="PTHR30469">
    <property type="entry name" value="MULTIDRUG RESISTANCE PROTEIN MDTA"/>
    <property type="match status" value="1"/>
</dbReference>
<feature type="domain" description="Multidrug resistance protein MdtA-like barrel-sandwich hybrid" evidence="5">
    <location>
        <begin position="86"/>
        <end position="204"/>
    </location>
</feature>
<name>A0A538SV37_UNCEI</name>
<dbReference type="Proteomes" id="UP000319829">
    <property type="component" value="Unassembled WGS sequence"/>
</dbReference>
<dbReference type="GO" id="GO:0015562">
    <property type="term" value="F:efflux transmembrane transporter activity"/>
    <property type="evidence" value="ECO:0007669"/>
    <property type="project" value="TreeGrafter"/>
</dbReference>
<dbReference type="Pfam" id="PF25967">
    <property type="entry name" value="RND-MFP_C"/>
    <property type="match status" value="1"/>
</dbReference>
<reference evidence="8 9" key="1">
    <citation type="journal article" date="2019" name="Nat. Microbiol.">
        <title>Mediterranean grassland soil C-N compound turnover is dependent on rainfall and depth, and is mediated by genomically divergent microorganisms.</title>
        <authorList>
            <person name="Diamond S."/>
            <person name="Andeer P.F."/>
            <person name="Li Z."/>
            <person name="Crits-Christoph A."/>
            <person name="Burstein D."/>
            <person name="Anantharaman K."/>
            <person name="Lane K.R."/>
            <person name="Thomas B.C."/>
            <person name="Pan C."/>
            <person name="Northen T.R."/>
            <person name="Banfield J.F."/>
        </authorList>
    </citation>
    <scope>NUCLEOTIDE SEQUENCE [LARGE SCALE GENOMIC DNA]</scope>
    <source>
        <strain evidence="8">WS_4</strain>
    </source>
</reference>
<feature type="region of interest" description="Disordered" evidence="4">
    <location>
        <begin position="1"/>
        <end position="23"/>
    </location>
</feature>
<comment type="similarity">
    <text evidence="2">Belongs to the membrane fusion protein (MFP) (TC 8.A.1) family.</text>
</comment>
<gene>
    <name evidence="8" type="ORF">E6K74_03785</name>
</gene>
<evidence type="ECO:0000259" key="6">
    <source>
        <dbReference type="Pfam" id="PF25954"/>
    </source>
</evidence>